<accession>A0ABN7SXH4</accession>
<dbReference type="Pfam" id="PF02140">
    <property type="entry name" value="SUEL_Lectin"/>
    <property type="match status" value="2"/>
</dbReference>
<dbReference type="PROSITE" id="PS50228">
    <property type="entry name" value="SUEL_LECTIN"/>
    <property type="match status" value="2"/>
</dbReference>
<feature type="domain" description="SUEL-type lectin" evidence="1">
    <location>
        <begin position="150"/>
        <end position="235"/>
    </location>
</feature>
<feature type="domain" description="SUEL-type lectin" evidence="1">
    <location>
        <begin position="44"/>
        <end position="123"/>
    </location>
</feature>
<reference evidence="2 3" key="1">
    <citation type="submission" date="2021-04" db="EMBL/GenBank/DDBJ databases">
        <authorList>
            <person name="Bliznina A."/>
        </authorList>
    </citation>
    <scope>NUCLEOTIDE SEQUENCE [LARGE SCALE GENOMIC DNA]</scope>
</reference>
<dbReference type="EMBL" id="OU015567">
    <property type="protein sequence ID" value="CAG5110045.1"/>
    <property type="molecule type" value="Genomic_DNA"/>
</dbReference>
<gene>
    <name evidence="2" type="ORF">OKIOD_LOCUS13259</name>
</gene>
<evidence type="ECO:0000313" key="2">
    <source>
        <dbReference type="EMBL" id="CAG5110045.1"/>
    </source>
</evidence>
<dbReference type="InterPro" id="IPR043159">
    <property type="entry name" value="Lectin_gal-bd_sf"/>
</dbReference>
<dbReference type="Proteomes" id="UP001158576">
    <property type="component" value="Chromosome 2"/>
</dbReference>
<name>A0ABN7SXH4_OIKDI</name>
<organism evidence="2 3">
    <name type="scientific">Oikopleura dioica</name>
    <name type="common">Tunicate</name>
    <dbReference type="NCBI Taxonomy" id="34765"/>
    <lineage>
        <taxon>Eukaryota</taxon>
        <taxon>Metazoa</taxon>
        <taxon>Chordata</taxon>
        <taxon>Tunicata</taxon>
        <taxon>Appendicularia</taxon>
        <taxon>Copelata</taxon>
        <taxon>Oikopleuridae</taxon>
        <taxon>Oikopleura</taxon>
    </lineage>
</organism>
<dbReference type="CDD" id="cd22823">
    <property type="entry name" value="Gal_Rha_Lectin"/>
    <property type="match status" value="1"/>
</dbReference>
<proteinExistence type="predicted"/>
<sequence length="298" mass="32651">MKLFTSLLVAASADQAVERFMTQSFINCEHNHLATTGTNEGGASCPKNKVIRVMGATYGRNDADTCHGGNAYGNWPECSLDVTEHAAADCDGKRSCNYNANNREIKDPCVGTTKFTEVLYKCESSEGVEDAVKESISCEHSHQGNNDRRISCDAGKVLEIVDAWYGREEQDVCNPNGSSHKHYLVPDGGCNRDATDFMSDRCNGKRACSIKLNNGMVGDPCRGTTKYSTVQFKCKNECDHLDAQPVFQAGSEVECRTKANGNKKCIATCTSGNRTGNRRNIWTCDRSDPVWVENKPCA</sequence>
<dbReference type="InterPro" id="IPR000922">
    <property type="entry name" value="Lectin_gal-bd_dom"/>
</dbReference>
<evidence type="ECO:0000259" key="1">
    <source>
        <dbReference type="PROSITE" id="PS50228"/>
    </source>
</evidence>
<evidence type="ECO:0000313" key="3">
    <source>
        <dbReference type="Proteomes" id="UP001158576"/>
    </source>
</evidence>
<dbReference type="PANTHER" id="PTHR46780">
    <property type="entry name" value="PROTEIN EVA-1"/>
    <property type="match status" value="1"/>
</dbReference>
<dbReference type="Gene3D" id="2.60.120.740">
    <property type="match status" value="2"/>
</dbReference>
<keyword evidence="3" id="KW-1185">Reference proteome</keyword>
<protein>
    <submittedName>
        <fullName evidence="2">Oidioi.mRNA.OKI2018_I69.chr2.g4494.t1.cds</fullName>
    </submittedName>
</protein>